<dbReference type="Pfam" id="PF25210">
    <property type="entry name" value="Kelch_FKB95"/>
    <property type="match status" value="1"/>
</dbReference>
<dbReference type="PANTHER" id="PTHR24414:SF196">
    <property type="entry name" value="BNACNNG12250D PROTEIN"/>
    <property type="match status" value="1"/>
</dbReference>
<proteinExistence type="predicted"/>
<evidence type="ECO:0000259" key="2">
    <source>
        <dbReference type="Pfam" id="PF00646"/>
    </source>
</evidence>
<dbReference type="PANTHER" id="PTHR24414">
    <property type="entry name" value="F-BOX/KELCH-REPEAT PROTEIN SKIP4"/>
    <property type="match status" value="1"/>
</dbReference>
<dbReference type="EMBL" id="JBANAX010000574">
    <property type="protein sequence ID" value="KAL1202557.1"/>
    <property type="molecule type" value="Genomic_DNA"/>
</dbReference>
<feature type="domain" description="FKB95-like N-terminal Kelch" evidence="3">
    <location>
        <begin position="90"/>
        <end position="206"/>
    </location>
</feature>
<protein>
    <submittedName>
        <fullName evidence="4">F-box/kelch-repeat protein</fullName>
    </submittedName>
</protein>
<keyword evidence="5" id="KW-1185">Reference proteome</keyword>
<dbReference type="CDD" id="cd22152">
    <property type="entry name" value="F-box_AtAFR-like"/>
    <property type="match status" value="1"/>
</dbReference>
<dbReference type="InterPro" id="IPR050354">
    <property type="entry name" value="F-box/kelch-repeat_ARATH"/>
</dbReference>
<dbReference type="SMART" id="SM00612">
    <property type="entry name" value="Kelch"/>
    <property type="match status" value="2"/>
</dbReference>
<dbReference type="AlphaFoldDB" id="A0ABD1A6Z5"/>
<comment type="caution">
    <text evidence="4">The sequence shown here is derived from an EMBL/GenBank/DDBJ whole genome shotgun (WGS) entry which is preliminary data.</text>
</comment>
<evidence type="ECO:0000256" key="1">
    <source>
        <dbReference type="SAM" id="MobiDB-lite"/>
    </source>
</evidence>
<organism evidence="4 5">
    <name type="scientific">Cardamine amara subsp. amara</name>
    <dbReference type="NCBI Taxonomy" id="228776"/>
    <lineage>
        <taxon>Eukaryota</taxon>
        <taxon>Viridiplantae</taxon>
        <taxon>Streptophyta</taxon>
        <taxon>Embryophyta</taxon>
        <taxon>Tracheophyta</taxon>
        <taxon>Spermatophyta</taxon>
        <taxon>Magnoliopsida</taxon>
        <taxon>eudicotyledons</taxon>
        <taxon>Gunneridae</taxon>
        <taxon>Pentapetalae</taxon>
        <taxon>rosids</taxon>
        <taxon>malvids</taxon>
        <taxon>Brassicales</taxon>
        <taxon>Brassicaceae</taxon>
        <taxon>Cardamineae</taxon>
        <taxon>Cardamine</taxon>
    </lineage>
</organism>
<accession>A0ABD1A6Z5</accession>
<dbReference type="Proteomes" id="UP001558713">
    <property type="component" value="Unassembled WGS sequence"/>
</dbReference>
<dbReference type="Pfam" id="PF00646">
    <property type="entry name" value="F-box"/>
    <property type="match status" value="1"/>
</dbReference>
<feature type="domain" description="F-box" evidence="2">
    <location>
        <begin position="30"/>
        <end position="68"/>
    </location>
</feature>
<gene>
    <name evidence="4" type="ORF">V5N11_035414</name>
</gene>
<dbReference type="SUPFAM" id="SSF117281">
    <property type="entry name" value="Kelch motif"/>
    <property type="match status" value="1"/>
</dbReference>
<sequence>MATEEEMSKQKRTKRSSESQSSHPPPRSFMSLPHDVVLNCMARISRSHHSIISLASKSFRSLLASPDLEALRKPEKLLYVCLSLKDNPSWFVLSPAPKQKLIPIPSFPNFPNQHPNSSTVVSVGSDIYLIGGSVRGKRSRRVFLLDCKSHQWRQLPKMRVSRKEAAGVVTNGKVYVTGGCSNVYNDTENFGEVYNPKTQTWEPTVTEMGRKQLFRVKTGRGLGCLVDVEINHSLAQYLIMVFNGTLRCGGPSRTVRASGLEELDSNYLISVANPGGGSRVTVWWKTYNTKECKTEIWCAEILIEFLPPSKFKGTVEWSENVFTFQGCESGDPDLLLHSALVTHS</sequence>
<dbReference type="InterPro" id="IPR015915">
    <property type="entry name" value="Kelch-typ_b-propeller"/>
</dbReference>
<evidence type="ECO:0000259" key="3">
    <source>
        <dbReference type="Pfam" id="PF25210"/>
    </source>
</evidence>
<feature type="region of interest" description="Disordered" evidence="1">
    <location>
        <begin position="1"/>
        <end position="30"/>
    </location>
</feature>
<reference evidence="4 5" key="1">
    <citation type="submission" date="2024-04" db="EMBL/GenBank/DDBJ databases">
        <title>Genome assembly C_amara_ONT_v2.</title>
        <authorList>
            <person name="Yant L."/>
            <person name="Moore C."/>
            <person name="Slenker M."/>
        </authorList>
    </citation>
    <scope>NUCLEOTIDE SEQUENCE [LARGE SCALE GENOMIC DNA]</scope>
    <source>
        <tissue evidence="4">Leaf</tissue>
    </source>
</reference>
<dbReference type="Gene3D" id="2.120.10.80">
    <property type="entry name" value="Kelch-type beta propeller"/>
    <property type="match status" value="1"/>
</dbReference>
<evidence type="ECO:0000313" key="4">
    <source>
        <dbReference type="EMBL" id="KAL1202557.1"/>
    </source>
</evidence>
<dbReference type="InterPro" id="IPR006652">
    <property type="entry name" value="Kelch_1"/>
</dbReference>
<dbReference type="InterPro" id="IPR001810">
    <property type="entry name" value="F-box_dom"/>
</dbReference>
<dbReference type="InterPro" id="IPR057499">
    <property type="entry name" value="Kelch_FKB95"/>
</dbReference>
<name>A0ABD1A6Z5_CARAN</name>
<evidence type="ECO:0000313" key="5">
    <source>
        <dbReference type="Proteomes" id="UP001558713"/>
    </source>
</evidence>